<proteinExistence type="predicted"/>
<dbReference type="EMBL" id="JACGWN010000010">
    <property type="protein sequence ID" value="KAL0427130.1"/>
    <property type="molecule type" value="Genomic_DNA"/>
</dbReference>
<gene>
    <name evidence="2" type="ORF">Slati_2887800</name>
</gene>
<reference evidence="2" key="2">
    <citation type="journal article" date="2024" name="Plant">
        <title>Genomic evolution and insights into agronomic trait innovations of Sesamum species.</title>
        <authorList>
            <person name="Miao H."/>
            <person name="Wang L."/>
            <person name="Qu L."/>
            <person name="Liu H."/>
            <person name="Sun Y."/>
            <person name="Le M."/>
            <person name="Wang Q."/>
            <person name="Wei S."/>
            <person name="Zheng Y."/>
            <person name="Lin W."/>
            <person name="Duan Y."/>
            <person name="Cao H."/>
            <person name="Xiong S."/>
            <person name="Wang X."/>
            <person name="Wei L."/>
            <person name="Li C."/>
            <person name="Ma Q."/>
            <person name="Ju M."/>
            <person name="Zhao R."/>
            <person name="Li G."/>
            <person name="Mu C."/>
            <person name="Tian Q."/>
            <person name="Mei H."/>
            <person name="Zhang T."/>
            <person name="Gao T."/>
            <person name="Zhang H."/>
        </authorList>
    </citation>
    <scope>NUCLEOTIDE SEQUENCE</scope>
    <source>
        <strain evidence="2">KEN1</strain>
    </source>
</reference>
<feature type="domain" description="Transposase-associated" evidence="1">
    <location>
        <begin position="13"/>
        <end position="68"/>
    </location>
</feature>
<dbReference type="PANTHER" id="PTHR10775">
    <property type="entry name" value="OS08G0208400 PROTEIN"/>
    <property type="match status" value="1"/>
</dbReference>
<dbReference type="InterPro" id="IPR004242">
    <property type="entry name" value="Transposase_21"/>
</dbReference>
<dbReference type="Pfam" id="PF13963">
    <property type="entry name" value="Transpos_assoc"/>
    <property type="match status" value="1"/>
</dbReference>
<organism evidence="2">
    <name type="scientific">Sesamum latifolium</name>
    <dbReference type="NCBI Taxonomy" id="2727402"/>
    <lineage>
        <taxon>Eukaryota</taxon>
        <taxon>Viridiplantae</taxon>
        <taxon>Streptophyta</taxon>
        <taxon>Embryophyta</taxon>
        <taxon>Tracheophyta</taxon>
        <taxon>Spermatophyta</taxon>
        <taxon>Magnoliopsida</taxon>
        <taxon>eudicotyledons</taxon>
        <taxon>Gunneridae</taxon>
        <taxon>Pentapetalae</taxon>
        <taxon>asterids</taxon>
        <taxon>lamiids</taxon>
        <taxon>Lamiales</taxon>
        <taxon>Pedaliaceae</taxon>
        <taxon>Sesamum</taxon>
    </lineage>
</organism>
<evidence type="ECO:0000313" key="2">
    <source>
        <dbReference type="EMBL" id="KAL0427130.1"/>
    </source>
</evidence>
<evidence type="ECO:0000259" key="1">
    <source>
        <dbReference type="Pfam" id="PF13963"/>
    </source>
</evidence>
<accession>A0AAW2VDX4</accession>
<reference evidence="2" key="1">
    <citation type="submission" date="2020-06" db="EMBL/GenBank/DDBJ databases">
        <authorList>
            <person name="Li T."/>
            <person name="Hu X."/>
            <person name="Zhang T."/>
            <person name="Song X."/>
            <person name="Zhang H."/>
            <person name="Dai N."/>
            <person name="Sheng W."/>
            <person name="Hou X."/>
            <person name="Wei L."/>
        </authorList>
    </citation>
    <scope>NUCLEOTIDE SEQUENCE</scope>
    <source>
        <strain evidence="2">KEN1</strain>
        <tissue evidence="2">Leaf</tissue>
    </source>
</reference>
<sequence>MYEKNLPGNIGIRKEFIDVVTKFKNWTKTQFDLMDGEKIRCPCSNCRNNKFKSTDDVTYDLNRKGFVKITTIGHLMGNSYNESHTNEAGLNSNDGVQHNTDNLGALSEKKFDVVRASDQPLYSGSETHSQLSAVARYKPTRGQNSRRKKSAYATLRYLSITPRLQRLYASNTIAEHMSWHATHETESGVVCHPSDAKAWKYFNETYPDFALEPRNVHLGLCADGFASWTI</sequence>
<dbReference type="PANTHER" id="PTHR10775:SF185">
    <property type="entry name" value="OS08G0208400 PROTEIN"/>
    <property type="match status" value="1"/>
</dbReference>
<dbReference type="AlphaFoldDB" id="A0AAW2VDX4"/>
<name>A0AAW2VDX4_9LAMI</name>
<dbReference type="InterPro" id="IPR029480">
    <property type="entry name" value="Transpos_assoc"/>
</dbReference>
<dbReference type="Pfam" id="PF02992">
    <property type="entry name" value="Transposase_21"/>
    <property type="match status" value="1"/>
</dbReference>
<comment type="caution">
    <text evidence="2">The sequence shown here is derived from an EMBL/GenBank/DDBJ whole genome shotgun (WGS) entry which is preliminary data.</text>
</comment>
<protein>
    <recommendedName>
        <fullName evidence="1">Transposase-associated domain-containing protein</fullName>
    </recommendedName>
</protein>